<evidence type="ECO:0000313" key="2">
    <source>
        <dbReference type="Proteomes" id="UP000187209"/>
    </source>
</evidence>
<dbReference type="AlphaFoldDB" id="A0A1R2B4C8"/>
<dbReference type="Proteomes" id="UP000187209">
    <property type="component" value="Unassembled WGS sequence"/>
</dbReference>
<name>A0A1R2B4C8_9CILI</name>
<keyword evidence="2" id="KW-1185">Reference proteome</keyword>
<comment type="caution">
    <text evidence="1">The sequence shown here is derived from an EMBL/GenBank/DDBJ whole genome shotgun (WGS) entry which is preliminary data.</text>
</comment>
<evidence type="ECO:0000313" key="1">
    <source>
        <dbReference type="EMBL" id="OMJ71653.1"/>
    </source>
</evidence>
<proteinExistence type="predicted"/>
<dbReference type="EMBL" id="MPUH01000969">
    <property type="protein sequence ID" value="OMJ71653.1"/>
    <property type="molecule type" value="Genomic_DNA"/>
</dbReference>
<gene>
    <name evidence="1" type="ORF">SteCoe_30072</name>
</gene>
<protein>
    <submittedName>
        <fullName evidence="1">Uncharacterized protein</fullName>
    </submittedName>
</protein>
<accession>A0A1R2B4C8</accession>
<organism evidence="1 2">
    <name type="scientific">Stentor coeruleus</name>
    <dbReference type="NCBI Taxonomy" id="5963"/>
    <lineage>
        <taxon>Eukaryota</taxon>
        <taxon>Sar</taxon>
        <taxon>Alveolata</taxon>
        <taxon>Ciliophora</taxon>
        <taxon>Postciliodesmatophora</taxon>
        <taxon>Heterotrichea</taxon>
        <taxon>Heterotrichida</taxon>
        <taxon>Stentoridae</taxon>
        <taxon>Stentor</taxon>
    </lineage>
</organism>
<sequence length="228" mass="26343">MQDNVKLIKDLHKALSHTLYLSVSLEKFKSQAFKKKTNQATAENIIKISKELVAIQDTMEKYKIIKKKALPLISKISISRSQTPDIINITASGRNLIKECVKISNSRLCSSRAGNSEIRGHNTLIDNEKYAEYSETIEKKPSPNKSFSEFLKKFNSNKNVLIDKHIHRVKINKNNKEKGKMLQENVEKLIERFENPKSAIKQCISSFKKVQINQNILFMEKLRRKIKK</sequence>
<reference evidence="1 2" key="1">
    <citation type="submission" date="2016-11" db="EMBL/GenBank/DDBJ databases">
        <title>The macronuclear genome of Stentor coeruleus: a giant cell with tiny introns.</title>
        <authorList>
            <person name="Slabodnick M."/>
            <person name="Ruby J.G."/>
            <person name="Reiff S.B."/>
            <person name="Swart E.C."/>
            <person name="Gosai S."/>
            <person name="Prabakaran S."/>
            <person name="Witkowska E."/>
            <person name="Larue G.E."/>
            <person name="Fisher S."/>
            <person name="Freeman R.M."/>
            <person name="Gunawardena J."/>
            <person name="Chu W."/>
            <person name="Stover N.A."/>
            <person name="Gregory B.D."/>
            <person name="Nowacki M."/>
            <person name="Derisi J."/>
            <person name="Roy S.W."/>
            <person name="Marshall W.F."/>
            <person name="Sood P."/>
        </authorList>
    </citation>
    <scope>NUCLEOTIDE SEQUENCE [LARGE SCALE GENOMIC DNA]</scope>
    <source>
        <strain evidence="1">WM001</strain>
    </source>
</reference>